<sequence length="212" mass="23896">MSAIQFTEDESDLVKEVFNISMGQAGKALATLLNSFVELTVPNIRLVAAEDIVATVLDSSVFSEDESIVSFQQSFSNEFLDGTTIIVFDDKTKSSISTILGMPEKMESVQEMEFMLELSNILVGACMNSISRQLFTRDMSFANPELIAEGVNLREMAYSTFMRSKLKWGYTLLVTISLYIKDKFFKCDLIVFMSEKDTEVIRTSIQEMMPED</sequence>
<reference evidence="2 3" key="1">
    <citation type="submission" date="2021-02" db="EMBL/GenBank/DDBJ databases">
        <title>Complete genome of Desulfoluna sp. strain ASN36.</title>
        <authorList>
            <person name="Takahashi A."/>
            <person name="Kojima H."/>
            <person name="Fukui M."/>
        </authorList>
    </citation>
    <scope>NUCLEOTIDE SEQUENCE [LARGE SCALE GENOMIC DNA]</scope>
    <source>
        <strain evidence="2 3">ASN36</strain>
    </source>
</reference>
<evidence type="ECO:0008006" key="4">
    <source>
        <dbReference type="Google" id="ProtNLM"/>
    </source>
</evidence>
<gene>
    <name evidence="2" type="ORF">DSLASN_32280</name>
</gene>
<evidence type="ECO:0000313" key="3">
    <source>
        <dbReference type="Proteomes" id="UP001320148"/>
    </source>
</evidence>
<dbReference type="PANTHER" id="PTHR43484">
    <property type="match status" value="1"/>
</dbReference>
<evidence type="ECO:0000256" key="1">
    <source>
        <dbReference type="ARBA" id="ARBA00022500"/>
    </source>
</evidence>
<dbReference type="InterPro" id="IPR028976">
    <property type="entry name" value="CheC-like_sf"/>
</dbReference>
<dbReference type="PANTHER" id="PTHR43484:SF1">
    <property type="entry name" value="FLAGELLAR MOTOR SWITCH PROTEIN FLIN"/>
    <property type="match status" value="1"/>
</dbReference>
<dbReference type="EMBL" id="AP024488">
    <property type="protein sequence ID" value="BCS97596.1"/>
    <property type="molecule type" value="Genomic_DNA"/>
</dbReference>
<dbReference type="Proteomes" id="UP001320148">
    <property type="component" value="Chromosome"/>
</dbReference>
<evidence type="ECO:0000313" key="2">
    <source>
        <dbReference type="EMBL" id="BCS97596.1"/>
    </source>
</evidence>
<dbReference type="SUPFAM" id="SSF103039">
    <property type="entry name" value="CheC-like"/>
    <property type="match status" value="1"/>
</dbReference>
<dbReference type="RefSeq" id="WP_236889001.1">
    <property type="nucleotide sequence ID" value="NZ_AP024488.1"/>
</dbReference>
<name>A0ABM7PJV2_9BACT</name>
<protein>
    <recommendedName>
        <fullName evidence="4">Chemotaxis protein CheC</fullName>
    </recommendedName>
</protein>
<dbReference type="InterPro" id="IPR051469">
    <property type="entry name" value="FliN/MopA/SpaO"/>
</dbReference>
<keyword evidence="1" id="KW-0145">Chemotaxis</keyword>
<dbReference type="CDD" id="cd17910">
    <property type="entry name" value="CheC_ClassII"/>
    <property type="match status" value="1"/>
</dbReference>
<organism evidence="2 3">
    <name type="scientific">Desulfoluna limicola</name>
    <dbReference type="NCBI Taxonomy" id="2810562"/>
    <lineage>
        <taxon>Bacteria</taxon>
        <taxon>Pseudomonadati</taxon>
        <taxon>Thermodesulfobacteriota</taxon>
        <taxon>Desulfobacteria</taxon>
        <taxon>Desulfobacterales</taxon>
        <taxon>Desulfolunaceae</taxon>
        <taxon>Desulfoluna</taxon>
    </lineage>
</organism>
<dbReference type="Gene3D" id="3.40.1550.10">
    <property type="entry name" value="CheC-like"/>
    <property type="match status" value="1"/>
</dbReference>
<proteinExistence type="predicted"/>
<accession>A0ABM7PJV2</accession>
<keyword evidence="3" id="KW-1185">Reference proteome</keyword>